<dbReference type="AlphaFoldDB" id="A0A2H5QSM4"/>
<dbReference type="Proteomes" id="UP000236630">
    <property type="component" value="Unassembled WGS sequence"/>
</dbReference>
<evidence type="ECO:0000313" key="3">
    <source>
        <dbReference type="Proteomes" id="UP000236630"/>
    </source>
</evidence>
<gene>
    <name evidence="2" type="ORF">CUMW_258090</name>
</gene>
<name>A0A2H5QSM4_CITUN</name>
<reference evidence="2 3" key="1">
    <citation type="journal article" date="2017" name="Front. Genet.">
        <title>Draft sequencing of the heterozygous diploid genome of Satsuma (Citrus unshiu Marc.) using a hybrid assembly approach.</title>
        <authorList>
            <person name="Shimizu T."/>
            <person name="Tanizawa Y."/>
            <person name="Mochizuki T."/>
            <person name="Nagasaki H."/>
            <person name="Yoshioka T."/>
            <person name="Toyoda A."/>
            <person name="Fujiyama A."/>
            <person name="Kaminuma E."/>
            <person name="Nakamura Y."/>
        </authorList>
    </citation>
    <scope>NUCLEOTIDE SEQUENCE [LARGE SCALE GENOMIC DNA]</scope>
    <source>
        <strain evidence="3">cv. Miyagawa wase</strain>
    </source>
</reference>
<keyword evidence="1" id="KW-0175">Coiled coil</keyword>
<dbReference type="EMBL" id="BDQV01000739">
    <property type="protein sequence ID" value="GAY67631.1"/>
    <property type="molecule type" value="Genomic_DNA"/>
</dbReference>
<sequence>MTIKELEERVEQLSHQFNEKVEVLSQQSNDLQELILSLRDQFIRFQEDRNNNQPLQINNQQPEPAGRIGGALVQPRHIRLDFLVLSGENPTSWIFRCEQYQRLAALLETDVLSLAIGHLVGDAVPWYHWLEQTMGNMTWAQFKRALVTQFGTFEDGDAVGSITKLR</sequence>
<accession>A0A2H5QSM4</accession>
<keyword evidence="3" id="KW-1185">Reference proteome</keyword>
<organism evidence="2 3">
    <name type="scientific">Citrus unshiu</name>
    <name type="common">Satsuma mandarin</name>
    <name type="synonym">Citrus nobilis var. unshiu</name>
    <dbReference type="NCBI Taxonomy" id="55188"/>
    <lineage>
        <taxon>Eukaryota</taxon>
        <taxon>Viridiplantae</taxon>
        <taxon>Streptophyta</taxon>
        <taxon>Embryophyta</taxon>
        <taxon>Tracheophyta</taxon>
        <taxon>Spermatophyta</taxon>
        <taxon>Magnoliopsida</taxon>
        <taxon>eudicotyledons</taxon>
        <taxon>Gunneridae</taxon>
        <taxon>Pentapetalae</taxon>
        <taxon>rosids</taxon>
        <taxon>malvids</taxon>
        <taxon>Sapindales</taxon>
        <taxon>Rutaceae</taxon>
        <taxon>Aurantioideae</taxon>
        <taxon>Citrus</taxon>
    </lineage>
</organism>
<dbReference type="STRING" id="55188.A0A2H5QSM4"/>
<evidence type="ECO:0008006" key="4">
    <source>
        <dbReference type="Google" id="ProtNLM"/>
    </source>
</evidence>
<protein>
    <recommendedName>
        <fullName evidence="4">Retrotransposon gag domain-containing protein</fullName>
    </recommendedName>
</protein>
<evidence type="ECO:0000313" key="2">
    <source>
        <dbReference type="EMBL" id="GAY67631.1"/>
    </source>
</evidence>
<comment type="caution">
    <text evidence="2">The sequence shown here is derived from an EMBL/GenBank/DDBJ whole genome shotgun (WGS) entry which is preliminary data.</text>
</comment>
<proteinExistence type="predicted"/>
<evidence type="ECO:0000256" key="1">
    <source>
        <dbReference type="SAM" id="Coils"/>
    </source>
</evidence>
<feature type="coiled-coil region" evidence="1">
    <location>
        <begin position="3"/>
        <end position="41"/>
    </location>
</feature>